<evidence type="ECO:0000256" key="8">
    <source>
        <dbReference type="ARBA" id="ARBA00047664"/>
    </source>
</evidence>
<evidence type="ECO:0000256" key="6">
    <source>
        <dbReference type="ARBA" id="ARBA00041324"/>
    </source>
</evidence>
<proteinExistence type="inferred from homology"/>
<evidence type="ECO:0000313" key="11">
    <source>
        <dbReference type="Proteomes" id="UP000225108"/>
    </source>
</evidence>
<evidence type="ECO:0000256" key="4">
    <source>
        <dbReference type="ARBA" id="ARBA00022755"/>
    </source>
</evidence>
<dbReference type="Proteomes" id="UP000225108">
    <property type="component" value="Unassembled WGS sequence"/>
</dbReference>
<organism evidence="10 11">
    <name type="scientific">Williamsia marianensis</name>
    <dbReference type="NCBI Taxonomy" id="85044"/>
    <lineage>
        <taxon>Bacteria</taxon>
        <taxon>Bacillati</taxon>
        <taxon>Actinomycetota</taxon>
        <taxon>Actinomycetes</taxon>
        <taxon>Mycobacteriales</taxon>
        <taxon>Nocardiaceae</taxon>
        <taxon>Williamsia</taxon>
    </lineage>
</organism>
<evidence type="ECO:0000313" key="10">
    <source>
        <dbReference type="EMBL" id="PHV65055.1"/>
    </source>
</evidence>
<dbReference type="InterPro" id="IPR036477">
    <property type="entry name" value="Formyl_transf_N_sf"/>
</dbReference>
<dbReference type="GO" id="GO:0006189">
    <property type="term" value="P:'de novo' IMP biosynthetic process"/>
    <property type="evidence" value="ECO:0007669"/>
    <property type="project" value="TreeGrafter"/>
</dbReference>
<dbReference type="PANTHER" id="PTHR43369:SF2">
    <property type="entry name" value="PHOSPHORIBOSYLGLYCINAMIDE FORMYLTRANSFERASE"/>
    <property type="match status" value="1"/>
</dbReference>
<protein>
    <recommendedName>
        <fullName evidence="2">phosphoribosylglycinamide formyltransferase 1</fullName>
        <ecNumber evidence="2">2.1.2.2</ecNumber>
    </recommendedName>
    <alternativeName>
        <fullName evidence="7">5'-phosphoribosylglycinamide transformylase</fullName>
    </alternativeName>
    <alternativeName>
        <fullName evidence="6">GAR transformylase</fullName>
    </alternativeName>
</protein>
<evidence type="ECO:0000256" key="5">
    <source>
        <dbReference type="ARBA" id="ARBA00038440"/>
    </source>
</evidence>
<comment type="pathway">
    <text evidence="1">Purine metabolism; IMP biosynthesis via de novo pathway; N(2)-formyl-N(1)-(5-phospho-D-ribosyl)glycinamide from N(1)-(5-phospho-D-ribosyl)glycinamide (10-formyl THF route): step 1/1.</text>
</comment>
<dbReference type="EC" id="2.1.2.2" evidence="2"/>
<dbReference type="Pfam" id="PF00551">
    <property type="entry name" value="Formyl_trans_N"/>
    <property type="match status" value="1"/>
</dbReference>
<evidence type="ECO:0000256" key="2">
    <source>
        <dbReference type="ARBA" id="ARBA00012254"/>
    </source>
</evidence>
<evidence type="ECO:0000256" key="3">
    <source>
        <dbReference type="ARBA" id="ARBA00022679"/>
    </source>
</evidence>
<dbReference type="EMBL" id="PEBD01000010">
    <property type="protein sequence ID" value="PHV65055.1"/>
    <property type="molecule type" value="Genomic_DNA"/>
</dbReference>
<sequence length="229" mass="24458">MILVGSGALLWRAAGHAASVGTPVDVVIHPEGEAVPTWAADLECAGTDDVNELADGIDEFCTDGLVCSTGNPFIFREPILELGVTIVNIHGGPLPRYRGLPIAAAVFAILNGENEFGVTLHRVDAGIDTGDVIDRRAIALTESVTLEELSMEVTQACHDIFVDNIDSLDRSPVPASVNHSSAAAGYYGMKQLADIGNYRDHPNFVRATELGVLEDHYPACRDLFASYRA</sequence>
<name>A0A2G3PGW4_WILMA</name>
<dbReference type="PANTHER" id="PTHR43369">
    <property type="entry name" value="PHOSPHORIBOSYLGLYCINAMIDE FORMYLTRANSFERASE"/>
    <property type="match status" value="1"/>
</dbReference>
<dbReference type="InterPro" id="IPR002376">
    <property type="entry name" value="Formyl_transf_N"/>
</dbReference>
<dbReference type="RefSeq" id="WP_099383485.1">
    <property type="nucleotide sequence ID" value="NZ_PEBD01000010.1"/>
</dbReference>
<accession>A0A2G3PGW4</accession>
<reference evidence="10 11" key="1">
    <citation type="submission" date="2017-10" db="EMBL/GenBank/DDBJ databases">
        <title>The draft genome sequence of Williamsia sp. BULT 1.1 isolated from the semi-arid grassland soils from South Africa.</title>
        <authorList>
            <person name="Kabwe M.H."/>
            <person name="Govender N."/>
            <person name="Mutseka Lunga P."/>
            <person name="Vikram S."/>
            <person name="Makhalanyane T.P."/>
        </authorList>
    </citation>
    <scope>NUCLEOTIDE SEQUENCE [LARGE SCALE GENOMIC DNA]</scope>
    <source>
        <strain evidence="10 11">BULT 1.1</strain>
    </source>
</reference>
<evidence type="ECO:0000256" key="1">
    <source>
        <dbReference type="ARBA" id="ARBA00005054"/>
    </source>
</evidence>
<comment type="caution">
    <text evidence="10">The sequence shown here is derived from an EMBL/GenBank/DDBJ whole genome shotgun (WGS) entry which is preliminary data.</text>
</comment>
<dbReference type="GO" id="GO:0005737">
    <property type="term" value="C:cytoplasm"/>
    <property type="evidence" value="ECO:0007669"/>
    <property type="project" value="TreeGrafter"/>
</dbReference>
<dbReference type="AlphaFoldDB" id="A0A2G3PGW4"/>
<evidence type="ECO:0000259" key="9">
    <source>
        <dbReference type="Pfam" id="PF00551"/>
    </source>
</evidence>
<evidence type="ECO:0000256" key="7">
    <source>
        <dbReference type="ARBA" id="ARBA00041682"/>
    </source>
</evidence>
<keyword evidence="3" id="KW-0808">Transferase</keyword>
<comment type="catalytic activity">
    <reaction evidence="8">
        <text>N(1)-(5-phospho-beta-D-ribosyl)glycinamide + (6R)-10-formyltetrahydrofolate = N(2)-formyl-N(1)-(5-phospho-beta-D-ribosyl)glycinamide + (6S)-5,6,7,8-tetrahydrofolate + H(+)</text>
        <dbReference type="Rhea" id="RHEA:15053"/>
        <dbReference type="ChEBI" id="CHEBI:15378"/>
        <dbReference type="ChEBI" id="CHEBI:57453"/>
        <dbReference type="ChEBI" id="CHEBI:143788"/>
        <dbReference type="ChEBI" id="CHEBI:147286"/>
        <dbReference type="ChEBI" id="CHEBI:195366"/>
        <dbReference type="EC" id="2.1.2.2"/>
    </reaction>
</comment>
<dbReference type="SUPFAM" id="SSF53328">
    <property type="entry name" value="Formyltransferase"/>
    <property type="match status" value="1"/>
</dbReference>
<dbReference type="InterPro" id="IPR001555">
    <property type="entry name" value="GART_AS"/>
</dbReference>
<comment type="similarity">
    <text evidence="5">Belongs to the GART family.</text>
</comment>
<dbReference type="GO" id="GO:0004644">
    <property type="term" value="F:phosphoribosylglycinamide formyltransferase activity"/>
    <property type="evidence" value="ECO:0007669"/>
    <property type="project" value="UniProtKB-EC"/>
</dbReference>
<dbReference type="Gene3D" id="3.40.50.12230">
    <property type="match status" value="1"/>
</dbReference>
<keyword evidence="4" id="KW-0658">Purine biosynthesis</keyword>
<dbReference type="PROSITE" id="PS00373">
    <property type="entry name" value="GART"/>
    <property type="match status" value="1"/>
</dbReference>
<gene>
    <name evidence="10" type="ORF">CSW57_14470</name>
</gene>
<feature type="domain" description="Formyl transferase N-terminal" evidence="9">
    <location>
        <begin position="51"/>
        <end position="163"/>
    </location>
</feature>